<proteinExistence type="predicted"/>
<evidence type="ECO:0000313" key="3">
    <source>
        <dbReference type="EMBL" id="KAK3582519.1"/>
    </source>
</evidence>
<evidence type="ECO:0000256" key="1">
    <source>
        <dbReference type="SAM" id="SignalP"/>
    </source>
</evidence>
<gene>
    <name evidence="3" type="ORF">CHS0354_024068</name>
</gene>
<dbReference type="Proteomes" id="UP001195483">
    <property type="component" value="Unassembled WGS sequence"/>
</dbReference>
<feature type="domain" description="Gliding motility protein SprA N-terminal" evidence="2">
    <location>
        <begin position="1063"/>
        <end position="1505"/>
    </location>
</feature>
<feature type="chain" id="PRO_5042061603" description="Gliding motility protein SprA N-terminal domain-containing protein" evidence="1">
    <location>
        <begin position="23"/>
        <end position="1997"/>
    </location>
</feature>
<comment type="caution">
    <text evidence="3">The sequence shown here is derived from an EMBL/GenBank/DDBJ whole genome shotgun (WGS) entry which is preliminary data.</text>
</comment>
<accession>A0AAE0RZL5</accession>
<keyword evidence="1" id="KW-0732">Signal</keyword>
<reference evidence="3" key="2">
    <citation type="journal article" date="2021" name="Genome Biol. Evol.">
        <title>Developing a high-quality reference genome for a parasitic bivalve with doubly uniparental inheritance (Bivalvia: Unionida).</title>
        <authorList>
            <person name="Smith C.H."/>
        </authorList>
    </citation>
    <scope>NUCLEOTIDE SEQUENCE</scope>
    <source>
        <strain evidence="3">CHS0354</strain>
        <tissue evidence="3">Mantle</tissue>
    </source>
</reference>
<sequence length="1997" mass="226900">MISLVTWLQLTFFVGILNASAGKYFFIPLNDSLTQGKERDDTILSDSLTAQNRDSTSRVQQFLRKDIEPERFLPEVVSRDVHPLFVGSVGLTRVFELNQDASQIRVTEKIGDLTLQFREVSWEEFRDRTFDEVLKRNFYLIRDTNFNLLKKKGNENLIEKFITNLEAEIYFEDLANSEIVQSVFGPPTISFKIRSNLKVTLGYNIFTSSNPTLRSAGAISSGGLDFSQQFDVSGDVKIGTKLFISADYSTQRAFAWENQIKARYIGSEDDIVKSLEFGNVSLSTIPGIIGGSQSLLGIKGEFQMGPVTFGSLFSAQTSKTNKKEISGEGETKTVTMRAYDYEEKKHFFITNYAVTKWDKVLENSLNKESIASIIIIDRIEVWVQKASIGRGESQAGKKRCAAILNYGDEPYKKDALEKGLSYALPSPVITDINFSDQSQIILEKLRDPQTSQNELAGLTVNIGDFQLLDPGQYQVHPTNGYISLSTPLQDADVLAVAYRFRNGNNVVQIGDFSSDNVAGTKNLILKLIKNDDFSPESTPGQWELMLKNIYSLGVSAITEGNISVDISHTNPDATTSTMLPYVQLSNGVQSQNLLKLTGLDFFDTQGNIGSDEKFDFINGVTLNSNTGVLIFPKLRPFYDPISSFVKDAHAQNMLDTNNIFKEVYTTKSQTARLKNVRDRYTINVKVKGAIKNPITLSPFIVQNSVRVTADGIQLEENRDYFIDYSFGQLSISDVILSSGRQIKVEYEENDLAQQNKELFAFQAKYQPLEDVSINGALLWYNQRNKTAKSRVGEEGISNWIYGFEAKTKLKMPWLTDFINKNTYITPQGIASLDFNAEFAHVLPTLLDEQKGNNIEADGVSYIDDFDNSTRQDYFPQKRGSYNFDADYFRLNRSTSPESMWAGMMRAFSVGFEDLEKQQFEFVQFWLRVEPIDENGNERINENFEKGTLYLDLGRISEDIIPNGILNTEDGRTRQGIETNQDVFEDNWSYYPKSTQLINGELLDVEDTGLDGMSDDVERRKFSNYLQTIKPYLTSNEYQRIEEDPSGDNAGQSENPKVVPFMVNGTEKNSLAGSNKYLFYSNRYPDTEGLESVSKITRENTFFRYEIPIDETLLSNKQKPNESIFKTSVNSSKGFWIQVKIPLTSYKMVVGQISNFRNIKKARLWLTHFKYPVRLAFVNFEFVGSEWIRFPNTDTLTTVNSFSREENSDIYVSPPNIKEDIRISTTGGSLIQNERSIVITGKRVKAGELRMIERRFGQGLNLNYYKNIRAYVRATEGKINYNGNVEDTLNNTQFFARFGIDDTQNYFEYRSTIIPSSLNNRTPDAYWLARNNMDVTIQDLTALKLKKRKTATEIKILELGNGKKIIMKGSPSIANINVIVLGILNGKTSKELEEAEIWVNELRVAGYIQEQGISTRATVNFTLGDLLSVSGNVSYSTADFHRLDVRVNPLGQQTEQIAWSMNSNLNLGKFIPIDNSWDIPLSYSHSEIYSSPKYFPSQQDVLLTKAVERLAEDSLEAGGTIENVENYKKQIINDSQTEQSTNSARVSISKKRSNFWLWQYTIDGIRLDFNWDNTISKSPVEEFNRNWRWNLRGSYQIIFPTGRVTPFAFLENIPFLNVYRNLSFNFLPASMTWSLSYDRSFSHRKNRNTVEPEPTTSFMSKRDFSMTFDVTSNIRFSYSSANEASLNGLLYESQTVKKHVDEPTLYERAISEIGRFSFGKDKRFSQNVQMSWEPYILNMPVFLWLSGTRLDYSANYSWENAQVDVDPKLHTGNRAATNGTFSAVTNLEVSRFLGELAGLFGKKEAYLAKSFSNIDKILKDTSTNAGIFILYTIGELIKIPLAFERFTVSFKHTRAFNSNGLPSNSDPGYLNFFPFNYLRDPSAVEAPSLAYQLAFENNPGKRGTFANAIQAGQKLEFTDLSTFTNEIMINGDWKPFSFLTINLRWETRVSSTRTERFNAANGETTYLQSATKIDRTYLSIGRGIEDFEKLFLEKKSNE</sequence>
<name>A0AAE0RZL5_9BIVA</name>
<dbReference type="NCBIfam" id="TIGR04189">
    <property type="entry name" value="surface_SprA"/>
    <property type="match status" value="2"/>
</dbReference>
<evidence type="ECO:0000259" key="2">
    <source>
        <dbReference type="Pfam" id="PF14349"/>
    </source>
</evidence>
<dbReference type="InterPro" id="IPR025684">
    <property type="entry name" value="SprA_N_dom"/>
</dbReference>
<dbReference type="Pfam" id="PF14349">
    <property type="entry name" value="SprA_N"/>
    <property type="match status" value="1"/>
</dbReference>
<organism evidence="3 4">
    <name type="scientific">Potamilus streckersoni</name>
    <dbReference type="NCBI Taxonomy" id="2493646"/>
    <lineage>
        <taxon>Eukaryota</taxon>
        <taxon>Metazoa</taxon>
        <taxon>Spiralia</taxon>
        <taxon>Lophotrochozoa</taxon>
        <taxon>Mollusca</taxon>
        <taxon>Bivalvia</taxon>
        <taxon>Autobranchia</taxon>
        <taxon>Heteroconchia</taxon>
        <taxon>Palaeoheterodonta</taxon>
        <taxon>Unionida</taxon>
        <taxon>Unionoidea</taxon>
        <taxon>Unionidae</taxon>
        <taxon>Ambleminae</taxon>
        <taxon>Lampsilini</taxon>
        <taxon>Potamilus</taxon>
    </lineage>
</organism>
<dbReference type="EMBL" id="JAEAOA010001427">
    <property type="protein sequence ID" value="KAK3582519.1"/>
    <property type="molecule type" value="Genomic_DNA"/>
</dbReference>
<protein>
    <recommendedName>
        <fullName evidence="2">Gliding motility protein SprA N-terminal domain-containing protein</fullName>
    </recommendedName>
</protein>
<feature type="signal peptide" evidence="1">
    <location>
        <begin position="1"/>
        <end position="22"/>
    </location>
</feature>
<dbReference type="InterPro" id="IPR026377">
    <property type="entry name" value="Cell_surface_SprA"/>
</dbReference>
<keyword evidence="4" id="KW-1185">Reference proteome</keyword>
<reference evidence="3" key="3">
    <citation type="submission" date="2023-05" db="EMBL/GenBank/DDBJ databases">
        <authorList>
            <person name="Smith C.H."/>
        </authorList>
    </citation>
    <scope>NUCLEOTIDE SEQUENCE</scope>
    <source>
        <strain evidence="3">CHS0354</strain>
        <tissue evidence="3">Mantle</tissue>
    </source>
</reference>
<reference evidence="3" key="1">
    <citation type="journal article" date="2021" name="Genome Biol. Evol.">
        <title>A High-Quality Reference Genome for a Parasitic Bivalve with Doubly Uniparental Inheritance (Bivalvia: Unionida).</title>
        <authorList>
            <person name="Smith C.H."/>
        </authorList>
    </citation>
    <scope>NUCLEOTIDE SEQUENCE</scope>
    <source>
        <strain evidence="3">CHS0354</strain>
    </source>
</reference>
<evidence type="ECO:0000313" key="4">
    <source>
        <dbReference type="Proteomes" id="UP001195483"/>
    </source>
</evidence>